<dbReference type="InterPro" id="IPR052016">
    <property type="entry name" value="Bact_Sigma-Reg"/>
</dbReference>
<dbReference type="SMART" id="SM00065">
    <property type="entry name" value="GAF"/>
    <property type="match status" value="1"/>
</dbReference>
<accession>A0A538SMT3</accession>
<dbReference type="InterPro" id="IPR000253">
    <property type="entry name" value="FHA_dom"/>
</dbReference>
<dbReference type="SMART" id="SM00240">
    <property type="entry name" value="FHA"/>
    <property type="match status" value="1"/>
</dbReference>
<dbReference type="SMART" id="SM00331">
    <property type="entry name" value="PP2C_SIG"/>
    <property type="match status" value="1"/>
</dbReference>
<dbReference type="InterPro" id="IPR036457">
    <property type="entry name" value="PPM-type-like_dom_sf"/>
</dbReference>
<evidence type="ECO:0000313" key="4">
    <source>
        <dbReference type="Proteomes" id="UP000320184"/>
    </source>
</evidence>
<dbReference type="SUPFAM" id="SSF55781">
    <property type="entry name" value="GAF domain-like"/>
    <property type="match status" value="1"/>
</dbReference>
<protein>
    <submittedName>
        <fullName evidence="3">FHA domain-containing protein</fullName>
    </submittedName>
</protein>
<dbReference type="AlphaFoldDB" id="A0A538SMT3"/>
<dbReference type="PANTHER" id="PTHR43156:SF2">
    <property type="entry name" value="STAGE II SPORULATION PROTEIN E"/>
    <property type="match status" value="1"/>
</dbReference>
<reference evidence="3 4" key="1">
    <citation type="journal article" date="2019" name="Nat. Microbiol.">
        <title>Mediterranean grassland soil C-N compound turnover is dependent on rainfall and depth, and is mediated by genomically divergent microorganisms.</title>
        <authorList>
            <person name="Diamond S."/>
            <person name="Andeer P.F."/>
            <person name="Li Z."/>
            <person name="Crits-Christoph A."/>
            <person name="Burstein D."/>
            <person name="Anantharaman K."/>
            <person name="Lane K.R."/>
            <person name="Thomas B.C."/>
            <person name="Pan C."/>
            <person name="Northen T.R."/>
            <person name="Banfield J.F."/>
        </authorList>
    </citation>
    <scope>NUCLEOTIDE SEQUENCE [LARGE SCALE GENOMIC DNA]</scope>
    <source>
        <strain evidence="3">WS_3</strain>
    </source>
</reference>
<dbReference type="EMBL" id="VBOT01000029">
    <property type="protein sequence ID" value="TMQ52681.1"/>
    <property type="molecule type" value="Genomic_DNA"/>
</dbReference>
<dbReference type="Pfam" id="PF07228">
    <property type="entry name" value="SpoIIE"/>
    <property type="match status" value="1"/>
</dbReference>
<name>A0A538SMT3_UNCEI</name>
<dbReference type="InterPro" id="IPR003018">
    <property type="entry name" value="GAF"/>
</dbReference>
<dbReference type="Gene3D" id="3.30.450.40">
    <property type="match status" value="1"/>
</dbReference>
<dbReference type="Proteomes" id="UP000320184">
    <property type="component" value="Unassembled WGS sequence"/>
</dbReference>
<comment type="caution">
    <text evidence="3">The sequence shown here is derived from an EMBL/GenBank/DDBJ whole genome shotgun (WGS) entry which is preliminary data.</text>
</comment>
<dbReference type="InterPro" id="IPR029016">
    <property type="entry name" value="GAF-like_dom_sf"/>
</dbReference>
<dbReference type="InterPro" id="IPR008984">
    <property type="entry name" value="SMAD_FHA_dom_sf"/>
</dbReference>
<organism evidence="3 4">
    <name type="scientific">Eiseniibacteriota bacterium</name>
    <dbReference type="NCBI Taxonomy" id="2212470"/>
    <lineage>
        <taxon>Bacteria</taxon>
        <taxon>Candidatus Eiseniibacteriota</taxon>
    </lineage>
</organism>
<dbReference type="GO" id="GO:0016791">
    <property type="term" value="F:phosphatase activity"/>
    <property type="evidence" value="ECO:0007669"/>
    <property type="project" value="TreeGrafter"/>
</dbReference>
<dbReference type="Gene3D" id="3.60.40.10">
    <property type="entry name" value="PPM-type phosphatase domain"/>
    <property type="match status" value="1"/>
</dbReference>
<sequence>MTLYLSGTVGDENLVWPLDAEIKSIGRSSKNGIHVPDATVSKEHAEVTRRGDRYFIRDLGSRNGTRVNGVEAREPVELKSGDQIEVGHLLLRVTDREPGPEVRLSDAAVVGSSLKLRVDHILDRRARTGEAAGEMVHLLAEAGRLLVLPRPLQETCEELLVFVEKAVPASRYVLLLKQEDREEPVQVAARTRQGRANQPLALSRSIMRTVLEDCTSVLTGDTAHDPRFQAQHSIVAQAVRSAMAVPLFDNQRVLGLIYVDSQDLSVSFSEDQLELLTLLANMAAVKITNARLLEAEQARLRMAQELATATRIQRGLLPARPPEVEGYRIDAFLESCNEVGGDLYDFYLGADGKLLMVVGDVTGKGMGAALLMSSFLASARVLYDTCPDPADLARRLGTILNRGTDARHFVTGFVGRLDPATGVLEYVNAGHPSPCLVLGPTLRELPAIGVPFGVLPDFPYSSATVTLAPGELLALFSDGIPEAQRGEEFFDDRRLHEALLAEGATADLQALRGGILGRVDDFLAGAPRTDDITLVLVRREAAAARK</sequence>
<dbReference type="InterPro" id="IPR001932">
    <property type="entry name" value="PPM-type_phosphatase-like_dom"/>
</dbReference>
<dbReference type="CDD" id="cd00060">
    <property type="entry name" value="FHA"/>
    <property type="match status" value="1"/>
</dbReference>
<proteinExistence type="predicted"/>
<dbReference type="Pfam" id="PF01590">
    <property type="entry name" value="GAF"/>
    <property type="match status" value="1"/>
</dbReference>
<gene>
    <name evidence="3" type="ORF">E6K73_02280</name>
</gene>
<keyword evidence="1" id="KW-0378">Hydrolase</keyword>
<dbReference type="Gene3D" id="2.60.200.20">
    <property type="match status" value="1"/>
</dbReference>
<dbReference type="PROSITE" id="PS50006">
    <property type="entry name" value="FHA_DOMAIN"/>
    <property type="match status" value="1"/>
</dbReference>
<evidence type="ECO:0000313" key="3">
    <source>
        <dbReference type="EMBL" id="TMQ52681.1"/>
    </source>
</evidence>
<evidence type="ECO:0000256" key="1">
    <source>
        <dbReference type="ARBA" id="ARBA00022801"/>
    </source>
</evidence>
<dbReference type="SUPFAM" id="SSF49879">
    <property type="entry name" value="SMAD/FHA domain"/>
    <property type="match status" value="1"/>
</dbReference>
<dbReference type="SUPFAM" id="SSF81606">
    <property type="entry name" value="PP2C-like"/>
    <property type="match status" value="1"/>
</dbReference>
<evidence type="ECO:0000259" key="2">
    <source>
        <dbReference type="PROSITE" id="PS50006"/>
    </source>
</evidence>
<feature type="domain" description="FHA" evidence="2">
    <location>
        <begin position="23"/>
        <end position="72"/>
    </location>
</feature>
<dbReference type="PANTHER" id="PTHR43156">
    <property type="entry name" value="STAGE II SPORULATION PROTEIN E-RELATED"/>
    <property type="match status" value="1"/>
</dbReference>
<dbReference type="Pfam" id="PF00498">
    <property type="entry name" value="FHA"/>
    <property type="match status" value="1"/>
</dbReference>